<keyword evidence="5 6" id="KW-0326">Glycosidase</keyword>
<feature type="domain" description="Glycoside hydrolase 35 catalytic" evidence="9">
    <location>
        <begin position="2"/>
        <end position="41"/>
    </location>
</feature>
<dbReference type="GO" id="GO:0004565">
    <property type="term" value="F:beta-galactosidase activity"/>
    <property type="evidence" value="ECO:0007669"/>
    <property type="project" value="UniProtKB-EC"/>
</dbReference>
<dbReference type="InterPro" id="IPR048912">
    <property type="entry name" value="BetaGal1-like_ABD1"/>
</dbReference>
<evidence type="ECO:0000256" key="7">
    <source>
        <dbReference type="RuleBase" id="RU003679"/>
    </source>
</evidence>
<comment type="catalytic activity">
    <reaction evidence="6">
        <text>Hydrolysis of terminal non-reducing beta-D-galactose residues in beta-D-galactosides.</text>
        <dbReference type="EC" id="3.2.1.23"/>
    </reaction>
</comment>
<evidence type="ECO:0000256" key="8">
    <source>
        <dbReference type="SAM" id="Phobius"/>
    </source>
</evidence>
<dbReference type="InterPro" id="IPR048913">
    <property type="entry name" value="BetaGal_gal-bd"/>
</dbReference>
<dbReference type="Pfam" id="PF21467">
    <property type="entry name" value="BetaGal_gal-bd"/>
    <property type="match status" value="1"/>
</dbReference>
<keyword evidence="13" id="KW-1185">Reference proteome</keyword>
<keyword evidence="2" id="KW-0732">Signal</keyword>
<evidence type="ECO:0000313" key="13">
    <source>
        <dbReference type="Proteomes" id="UP000748531"/>
    </source>
</evidence>
<evidence type="ECO:0000259" key="10">
    <source>
        <dbReference type="Pfam" id="PF21317"/>
    </source>
</evidence>
<dbReference type="InterPro" id="IPR031330">
    <property type="entry name" value="Gly_Hdrlase_35_cat"/>
</dbReference>
<dbReference type="PRINTS" id="PR00742">
    <property type="entry name" value="GLHYDRLASE35"/>
</dbReference>
<evidence type="ECO:0000256" key="5">
    <source>
        <dbReference type="ARBA" id="ARBA00023295"/>
    </source>
</evidence>
<dbReference type="Gene3D" id="3.20.20.80">
    <property type="entry name" value="Glycosidases"/>
    <property type="match status" value="2"/>
</dbReference>
<feature type="non-terminal residue" evidence="12">
    <location>
        <position position="1"/>
    </location>
</feature>
<dbReference type="GO" id="GO:0005975">
    <property type="term" value="P:carbohydrate metabolic process"/>
    <property type="evidence" value="ECO:0007669"/>
    <property type="project" value="InterPro"/>
</dbReference>
<organism evidence="12 13">
    <name type="scientific">Paragonimus heterotremus</name>
    <dbReference type="NCBI Taxonomy" id="100268"/>
    <lineage>
        <taxon>Eukaryota</taxon>
        <taxon>Metazoa</taxon>
        <taxon>Spiralia</taxon>
        <taxon>Lophotrochozoa</taxon>
        <taxon>Platyhelminthes</taxon>
        <taxon>Trematoda</taxon>
        <taxon>Digenea</taxon>
        <taxon>Plagiorchiida</taxon>
        <taxon>Troglotremata</taxon>
        <taxon>Troglotrematidae</taxon>
        <taxon>Paragonimus</taxon>
    </lineage>
</organism>
<name>A0A8J4T752_9TREM</name>
<evidence type="ECO:0000256" key="3">
    <source>
        <dbReference type="ARBA" id="ARBA00022801"/>
    </source>
</evidence>
<keyword evidence="8" id="KW-0812">Transmembrane</keyword>
<evidence type="ECO:0000256" key="4">
    <source>
        <dbReference type="ARBA" id="ARBA00023180"/>
    </source>
</evidence>
<dbReference type="InterPro" id="IPR001944">
    <property type="entry name" value="Glycoside_Hdrlase_35"/>
</dbReference>
<protein>
    <recommendedName>
        <fullName evidence="6">Beta-galactosidase</fullName>
        <ecNumber evidence="6">3.2.1.23</ecNumber>
    </recommendedName>
</protein>
<dbReference type="Pfam" id="PF01301">
    <property type="entry name" value="Glyco_hydro_35"/>
    <property type="match status" value="2"/>
</dbReference>
<evidence type="ECO:0000256" key="6">
    <source>
        <dbReference type="RuleBase" id="RU000675"/>
    </source>
</evidence>
<dbReference type="InterPro" id="IPR008979">
    <property type="entry name" value="Galactose-bd-like_sf"/>
</dbReference>
<feature type="transmembrane region" description="Helical" evidence="8">
    <location>
        <begin position="83"/>
        <end position="105"/>
    </location>
</feature>
<dbReference type="AlphaFoldDB" id="A0A8J4T752"/>
<evidence type="ECO:0000256" key="2">
    <source>
        <dbReference type="ARBA" id="ARBA00022729"/>
    </source>
</evidence>
<dbReference type="FunFam" id="3.20.20.80:FF:000017">
    <property type="entry name" value="Beta-galactosidase"/>
    <property type="match status" value="1"/>
</dbReference>
<sequence length="765" mass="87925">GGEEFQFISGSIHYFRIPQIYWTDRFYKAKALGLDAVQMRVKIFRTSESLFDIEMADNMFPDHSHKRIWGIQIFHGKNSSRGVFIGAFMITVGIIAISTTVTSYLSAQSNDIYSKNLQNRTFKIDPLSAMFLKDGEEFQFISGSIHYFRIPQIYWTDRLYKAKALGLDVVQIDIPWNFHQREEDQFTFTGMADVEKFIYTVEQQGLLLIARIGPYIGADWSLGGLPPWLLRKHPNIKMRTSSLDFLTAVKNWFDVLLPRLKKHLYHRGGPIIMVQLENEYGSFAPCDRTYMGTLNTIVKEHLGPEVIVSTVDVPTRQHLKCGSPFTANLATISFGPYKDDPDDKFVELFEFQPDRPWVNTEYYTGWMDHWGYTHFYVSPKIFIRRLLDLLNFSPRISVNIYMFHGGTNFGFWSGAVGRPYTSQITSYDYNAPLTEAGDISHFYVKLREALLKFKNVTFADLPKNVSKKVYDPIQLFLVSHLLAHTPDGLNSMVPLSMEAAKQYDGFLLYRTEFYRTPGESVRLKFKDIADYAYVYTASVTVDTLVFHGAISRNDRSLVFTFKPKHNTTDLLILVENAGYITYAQRNYNDHKGIIGPVSSEGRELLGWTMIPMCLTVESHNLCKSSLTDKIKEKLYPNPKRQSSDYHRQIPAFWPLCGSIFAGSLNISSEKELGDTFVQPLNFTRGVLIINNQIVGRYNQALGPQLRLYVPRTFLTVGLNIIVLIELDSLWLNETMVGSPNPEGVFYPLLFDHQMHWLTSRERSLY</sequence>
<keyword evidence="8" id="KW-0472">Membrane</keyword>
<dbReference type="PROSITE" id="PS01182">
    <property type="entry name" value="GLYCOSYL_HYDROL_F35"/>
    <property type="match status" value="1"/>
</dbReference>
<dbReference type="OrthoDB" id="1657402at2759"/>
<reference evidence="12" key="1">
    <citation type="submission" date="2019-05" db="EMBL/GenBank/DDBJ databases">
        <title>Annotation for the trematode Paragonimus heterotremus.</title>
        <authorList>
            <person name="Choi Y.-J."/>
        </authorList>
    </citation>
    <scope>NUCLEOTIDE SEQUENCE</scope>
    <source>
        <strain evidence="12">LC</strain>
    </source>
</reference>
<dbReference type="Gene3D" id="2.60.120.260">
    <property type="entry name" value="Galactose-binding domain-like"/>
    <property type="match status" value="2"/>
</dbReference>
<dbReference type="EC" id="3.2.1.23" evidence="6"/>
<dbReference type="SUPFAM" id="SSF49785">
    <property type="entry name" value="Galactose-binding domain-like"/>
    <property type="match status" value="1"/>
</dbReference>
<evidence type="ECO:0000259" key="9">
    <source>
        <dbReference type="Pfam" id="PF01301"/>
    </source>
</evidence>
<dbReference type="InterPro" id="IPR019801">
    <property type="entry name" value="Glyco_hydro_35_CS"/>
</dbReference>
<comment type="similarity">
    <text evidence="1 7">Belongs to the glycosyl hydrolase 35 family.</text>
</comment>
<keyword evidence="3 6" id="KW-0378">Hydrolase</keyword>
<feature type="domain" description="Glycoside hydrolase 35 catalytic" evidence="9">
    <location>
        <begin position="131"/>
        <end position="450"/>
    </location>
</feature>
<gene>
    <name evidence="12" type="ORF">PHET_03600</name>
</gene>
<dbReference type="InterPro" id="IPR017853">
    <property type="entry name" value="GH"/>
</dbReference>
<dbReference type="Pfam" id="PF21317">
    <property type="entry name" value="BetaGal_ABD_1"/>
    <property type="match status" value="1"/>
</dbReference>
<evidence type="ECO:0000313" key="12">
    <source>
        <dbReference type="EMBL" id="KAF5395247.1"/>
    </source>
</evidence>
<dbReference type="SUPFAM" id="SSF51445">
    <property type="entry name" value="(Trans)glycosidases"/>
    <property type="match status" value="2"/>
</dbReference>
<dbReference type="EMBL" id="LUCH01017200">
    <property type="protein sequence ID" value="KAF5395247.1"/>
    <property type="molecule type" value="Genomic_DNA"/>
</dbReference>
<keyword evidence="8" id="KW-1133">Transmembrane helix</keyword>
<dbReference type="Proteomes" id="UP000748531">
    <property type="component" value="Unassembled WGS sequence"/>
</dbReference>
<feature type="domain" description="Beta-galactosidase galactose-binding" evidence="11">
    <location>
        <begin position="660"/>
        <end position="719"/>
    </location>
</feature>
<keyword evidence="4" id="KW-0325">Glycoprotein</keyword>
<dbReference type="PANTHER" id="PTHR23421">
    <property type="entry name" value="BETA-GALACTOSIDASE RELATED"/>
    <property type="match status" value="1"/>
</dbReference>
<proteinExistence type="inferred from homology"/>
<evidence type="ECO:0000256" key="1">
    <source>
        <dbReference type="ARBA" id="ARBA00009809"/>
    </source>
</evidence>
<comment type="caution">
    <text evidence="12">The sequence shown here is derived from an EMBL/GenBank/DDBJ whole genome shotgun (WGS) entry which is preliminary data.</text>
</comment>
<evidence type="ECO:0000259" key="11">
    <source>
        <dbReference type="Pfam" id="PF21467"/>
    </source>
</evidence>
<feature type="domain" description="Beta-galactosidase 1-like first all-beta" evidence="10">
    <location>
        <begin position="494"/>
        <end position="612"/>
    </location>
</feature>
<accession>A0A8J4T752</accession>